<proteinExistence type="inferred from homology"/>
<dbReference type="GO" id="GO:0005737">
    <property type="term" value="C:cytoplasm"/>
    <property type="evidence" value="ECO:0007669"/>
    <property type="project" value="TreeGrafter"/>
</dbReference>
<dbReference type="InterPro" id="IPR001199">
    <property type="entry name" value="Cyt_B5-like_heme/steroid-bd"/>
</dbReference>
<dbReference type="InterPro" id="IPR050741">
    <property type="entry name" value="Acyl-CoA_dehydrogenase"/>
</dbReference>
<dbReference type="SUPFAM" id="SSF47203">
    <property type="entry name" value="Acyl-CoA dehydrogenase C-terminal domain-like"/>
    <property type="match status" value="1"/>
</dbReference>
<evidence type="ECO:0000313" key="8">
    <source>
        <dbReference type="Proteomes" id="UP000027195"/>
    </source>
</evidence>
<gene>
    <name evidence="7" type="ORF">BOTBODRAFT_27939</name>
</gene>
<dbReference type="InterPro" id="IPR006091">
    <property type="entry name" value="Acyl-CoA_Oxase/DH_mid-dom"/>
</dbReference>
<dbReference type="Gene3D" id="1.20.140.10">
    <property type="entry name" value="Butyryl-CoA Dehydrogenase, subunit A, domain 3"/>
    <property type="match status" value="1"/>
</dbReference>
<dbReference type="STRING" id="930990.A0A067N5I0"/>
<evidence type="ECO:0000256" key="1">
    <source>
        <dbReference type="ARBA" id="ARBA00001974"/>
    </source>
</evidence>
<dbReference type="Proteomes" id="UP000027195">
    <property type="component" value="Unassembled WGS sequence"/>
</dbReference>
<dbReference type="InterPro" id="IPR036400">
    <property type="entry name" value="Cyt_B5-like_heme/steroid_sf"/>
</dbReference>
<dbReference type="SUPFAM" id="SSF56645">
    <property type="entry name" value="Acyl-CoA dehydrogenase NM domain-like"/>
    <property type="match status" value="1"/>
</dbReference>
<dbReference type="PANTHER" id="PTHR48083:SF28">
    <property type="entry name" value="ACYL-COA DEHYDROGENASE FAMILY PROTEIN (AFU_ORTHOLOGUE AFUA_6G10880)-RELATED"/>
    <property type="match status" value="1"/>
</dbReference>
<dbReference type="InterPro" id="IPR013786">
    <property type="entry name" value="AcylCoA_DH/ox_N"/>
</dbReference>
<dbReference type="SMART" id="SM01117">
    <property type="entry name" value="Cyt-b5"/>
    <property type="match status" value="1"/>
</dbReference>
<protein>
    <recommendedName>
        <fullName evidence="6">Cytochrome b5 heme-binding domain-containing protein</fullName>
    </recommendedName>
</protein>
<keyword evidence="3" id="KW-0285">Flavoprotein</keyword>
<evidence type="ECO:0000313" key="7">
    <source>
        <dbReference type="EMBL" id="KDQ19357.1"/>
    </source>
</evidence>
<evidence type="ECO:0000256" key="2">
    <source>
        <dbReference type="ARBA" id="ARBA00009347"/>
    </source>
</evidence>
<dbReference type="Pfam" id="PF02771">
    <property type="entry name" value="Acyl-CoA_dh_N"/>
    <property type="match status" value="1"/>
</dbReference>
<dbReference type="HOGENOM" id="CLU_018204_4_4_1"/>
<dbReference type="GO" id="GO:0050660">
    <property type="term" value="F:flavin adenine dinucleotide binding"/>
    <property type="evidence" value="ECO:0007669"/>
    <property type="project" value="InterPro"/>
</dbReference>
<comment type="cofactor">
    <cofactor evidence="1">
        <name>FAD</name>
        <dbReference type="ChEBI" id="CHEBI:57692"/>
    </cofactor>
</comment>
<dbReference type="PANTHER" id="PTHR48083">
    <property type="entry name" value="MEDIUM-CHAIN SPECIFIC ACYL-COA DEHYDROGENASE, MITOCHONDRIAL-RELATED"/>
    <property type="match status" value="1"/>
</dbReference>
<keyword evidence="8" id="KW-1185">Reference proteome</keyword>
<dbReference type="InterPro" id="IPR009100">
    <property type="entry name" value="AcylCoA_DH/oxidase_NM_dom_sf"/>
</dbReference>
<dbReference type="EMBL" id="KL198019">
    <property type="protein sequence ID" value="KDQ19357.1"/>
    <property type="molecule type" value="Genomic_DNA"/>
</dbReference>
<dbReference type="CDD" id="cd00567">
    <property type="entry name" value="ACAD"/>
    <property type="match status" value="1"/>
</dbReference>
<dbReference type="InParanoid" id="A0A067N5I0"/>
<dbReference type="SUPFAM" id="SSF55856">
    <property type="entry name" value="Cytochrome b5-like heme/steroid binding domain"/>
    <property type="match status" value="1"/>
</dbReference>
<dbReference type="AlphaFoldDB" id="A0A067N5I0"/>
<dbReference type="Pfam" id="PF00173">
    <property type="entry name" value="Cyt-b5"/>
    <property type="match status" value="1"/>
</dbReference>
<dbReference type="InterPro" id="IPR046373">
    <property type="entry name" value="Acyl-CoA_Oxase/DH_mid-dom_sf"/>
</dbReference>
<evidence type="ECO:0000256" key="3">
    <source>
        <dbReference type="ARBA" id="ARBA00022630"/>
    </source>
</evidence>
<keyword evidence="4" id="KW-0274">FAD</keyword>
<dbReference type="Pfam" id="PF00441">
    <property type="entry name" value="Acyl-CoA_dh_1"/>
    <property type="match status" value="1"/>
</dbReference>
<accession>A0A067N5I0</accession>
<dbReference type="PROSITE" id="PS00072">
    <property type="entry name" value="ACYL_COA_DH_1"/>
    <property type="match status" value="1"/>
</dbReference>
<dbReference type="OrthoDB" id="2588832at2759"/>
<dbReference type="GO" id="GO:0033539">
    <property type="term" value="P:fatty acid beta-oxidation using acyl-CoA dehydrogenase"/>
    <property type="evidence" value="ECO:0007669"/>
    <property type="project" value="TreeGrafter"/>
</dbReference>
<dbReference type="Gene3D" id="3.10.120.10">
    <property type="entry name" value="Cytochrome b5-like heme/steroid binding domain"/>
    <property type="match status" value="1"/>
</dbReference>
<dbReference type="Gene3D" id="2.40.110.10">
    <property type="entry name" value="Butyryl-CoA Dehydrogenase, subunit A, domain 2"/>
    <property type="match status" value="1"/>
</dbReference>
<dbReference type="GO" id="GO:0003995">
    <property type="term" value="F:acyl-CoA dehydrogenase activity"/>
    <property type="evidence" value="ECO:0007669"/>
    <property type="project" value="InterPro"/>
</dbReference>
<evidence type="ECO:0000256" key="4">
    <source>
        <dbReference type="ARBA" id="ARBA00022827"/>
    </source>
</evidence>
<organism evidence="7 8">
    <name type="scientific">Botryobasidium botryosum (strain FD-172 SS1)</name>
    <dbReference type="NCBI Taxonomy" id="930990"/>
    <lineage>
        <taxon>Eukaryota</taxon>
        <taxon>Fungi</taxon>
        <taxon>Dikarya</taxon>
        <taxon>Basidiomycota</taxon>
        <taxon>Agaricomycotina</taxon>
        <taxon>Agaricomycetes</taxon>
        <taxon>Cantharellales</taxon>
        <taxon>Botryobasidiaceae</taxon>
        <taxon>Botryobasidium</taxon>
    </lineage>
</organism>
<keyword evidence="5" id="KW-0560">Oxidoreductase</keyword>
<dbReference type="InterPro" id="IPR036250">
    <property type="entry name" value="AcylCo_DH-like_C"/>
</dbReference>
<feature type="domain" description="Cytochrome b5 heme-binding" evidence="6">
    <location>
        <begin position="4"/>
        <end position="76"/>
    </location>
</feature>
<dbReference type="InterPro" id="IPR006089">
    <property type="entry name" value="Acyl-CoA_DH_CS"/>
</dbReference>
<reference evidence="8" key="1">
    <citation type="journal article" date="2014" name="Proc. Natl. Acad. Sci. U.S.A.">
        <title>Extensive sampling of basidiomycete genomes demonstrates inadequacy of the white-rot/brown-rot paradigm for wood decay fungi.</title>
        <authorList>
            <person name="Riley R."/>
            <person name="Salamov A.A."/>
            <person name="Brown D.W."/>
            <person name="Nagy L.G."/>
            <person name="Floudas D."/>
            <person name="Held B.W."/>
            <person name="Levasseur A."/>
            <person name="Lombard V."/>
            <person name="Morin E."/>
            <person name="Otillar R."/>
            <person name="Lindquist E.A."/>
            <person name="Sun H."/>
            <person name="LaButti K.M."/>
            <person name="Schmutz J."/>
            <person name="Jabbour D."/>
            <person name="Luo H."/>
            <person name="Baker S.E."/>
            <person name="Pisabarro A.G."/>
            <person name="Walton J.D."/>
            <person name="Blanchette R.A."/>
            <person name="Henrissat B."/>
            <person name="Martin F."/>
            <person name="Cullen D."/>
            <person name="Hibbett D.S."/>
            <person name="Grigoriev I.V."/>
        </authorList>
    </citation>
    <scope>NUCLEOTIDE SEQUENCE [LARGE SCALE GENOMIC DNA]</scope>
    <source>
        <strain evidence="8">FD-172 SS1</strain>
    </source>
</reference>
<dbReference type="Gene3D" id="1.10.540.10">
    <property type="entry name" value="Acyl-CoA dehydrogenase/oxidase, N-terminal domain"/>
    <property type="match status" value="1"/>
</dbReference>
<name>A0A067N5I0_BOTB1</name>
<sequence>MKQLTREEVKRHNIEGDLWIIIDAKVYDLSKFAAEHPGGKITLLHKDIAGQDATDAFYTFHRHNVLQPNLQIGVVEGESARMVIRNAGELSKGPHTEPSWLQDGFSSPYYKDSHRRLQKAMRKFTEEVIYPEAQEFEISGKRVSQRVLDLMAEMEIHAMRLGPGKHLLGRKLMGGIVEPEEFDYFHEMIVTHEVIRMKARGYGDGLLSGSVIGLPPVLNFGSEELKARVIPEVLSAKKFICLAVSEPGAGSDVTAMTTTAEKTEDGKFWIVNGTKKWITNGTFCDYFTVGCRTDGGYTVLLVERTEGVETKPIKTTYSASAGTAYITFTNVRVPVENTLGPEDAGLLVLLSNFNHERWVICCSSVGAQRMAVDEALKHFNQCLVLKKPFEAELPVIRQKLAQMIARVESLQSWLENVTYQMNHMSYREQSKRLVSQISLLKVQCTRYAQETAHDAVLMGGMDFMSQTGLGKNAEHYRSTVPFDALLGGAEDVLADLGVRQAMNKFPENVRL</sequence>
<dbReference type="InterPro" id="IPR009075">
    <property type="entry name" value="AcylCo_DH/oxidase_C"/>
</dbReference>
<comment type="similarity">
    <text evidence="2">Belongs to the acyl-CoA dehydrogenase family.</text>
</comment>
<dbReference type="InterPro" id="IPR037069">
    <property type="entry name" value="AcylCoA_DH/ox_N_sf"/>
</dbReference>
<dbReference type="Pfam" id="PF02770">
    <property type="entry name" value="Acyl-CoA_dh_M"/>
    <property type="match status" value="1"/>
</dbReference>
<evidence type="ECO:0000256" key="5">
    <source>
        <dbReference type="ARBA" id="ARBA00023002"/>
    </source>
</evidence>
<evidence type="ECO:0000259" key="6">
    <source>
        <dbReference type="SMART" id="SM01117"/>
    </source>
</evidence>